<organism evidence="2 3">
    <name type="scientific">Eisenbergiella porci</name>
    <dbReference type="NCBI Taxonomy" id="2652274"/>
    <lineage>
        <taxon>Bacteria</taxon>
        <taxon>Bacillati</taxon>
        <taxon>Bacillota</taxon>
        <taxon>Clostridia</taxon>
        <taxon>Lachnospirales</taxon>
        <taxon>Lachnospiraceae</taxon>
        <taxon>Eisenbergiella</taxon>
    </lineage>
</organism>
<proteinExistence type="predicted"/>
<sequence length="113" mass="13134">MRAVFMRKEPEIETQEFQVEKVITLPAEQYAYFTQHLMKDYDFIKENVDLMCEKDGVWHCLLVTGEGMDEGVLVESEGSSYARYSAFVPSAQEIIRQYQDMQEAQTAGMQMNM</sequence>
<keyword evidence="3" id="KW-1185">Reference proteome</keyword>
<dbReference type="EMBL" id="VUMI01000062">
    <property type="protein sequence ID" value="MSS91329.1"/>
    <property type="molecule type" value="Genomic_DNA"/>
</dbReference>
<evidence type="ECO:0000313" key="3">
    <source>
        <dbReference type="Proteomes" id="UP000436047"/>
    </source>
</evidence>
<evidence type="ECO:0000259" key="1">
    <source>
        <dbReference type="Pfam" id="PF19854"/>
    </source>
</evidence>
<protein>
    <recommendedName>
        <fullName evidence="1">DUF6329 domain-containing protein</fullName>
    </recommendedName>
</protein>
<dbReference type="AlphaFoldDB" id="A0A6N7W7W9"/>
<dbReference type="Pfam" id="PF19854">
    <property type="entry name" value="DUF6329"/>
    <property type="match status" value="1"/>
</dbReference>
<dbReference type="Proteomes" id="UP000436047">
    <property type="component" value="Unassembled WGS sequence"/>
</dbReference>
<accession>A0A6N7W7W9</accession>
<feature type="domain" description="DUF6329" evidence="1">
    <location>
        <begin position="56"/>
        <end position="93"/>
    </location>
</feature>
<dbReference type="RefSeq" id="WP_154467695.1">
    <property type="nucleotide sequence ID" value="NZ_VUMI01000062.1"/>
</dbReference>
<name>A0A6N7W7W9_9FIRM</name>
<dbReference type="InterPro" id="IPR046292">
    <property type="entry name" value="DUF6329"/>
</dbReference>
<comment type="caution">
    <text evidence="2">The sequence shown here is derived from an EMBL/GenBank/DDBJ whole genome shotgun (WGS) entry which is preliminary data.</text>
</comment>
<reference evidence="2 3" key="1">
    <citation type="submission" date="2019-08" db="EMBL/GenBank/DDBJ databases">
        <title>In-depth cultivation of the pig gut microbiome towards novel bacterial diversity and tailored functional studies.</title>
        <authorList>
            <person name="Wylensek D."/>
            <person name="Hitch T.C.A."/>
            <person name="Clavel T."/>
        </authorList>
    </citation>
    <scope>NUCLEOTIDE SEQUENCE [LARGE SCALE GENOMIC DNA]</scope>
    <source>
        <strain evidence="2 3">WCA-389-WT-23B</strain>
    </source>
</reference>
<dbReference type="GeneID" id="86056220"/>
<evidence type="ECO:0000313" key="2">
    <source>
        <dbReference type="EMBL" id="MSS91329.1"/>
    </source>
</evidence>
<gene>
    <name evidence="2" type="ORF">FYJ45_24760</name>
</gene>